<feature type="region of interest" description="Disordered" evidence="1">
    <location>
        <begin position="413"/>
        <end position="433"/>
    </location>
</feature>
<protein>
    <recommendedName>
        <fullName evidence="3">Sialidase domain-containing protein</fullName>
    </recommendedName>
</protein>
<gene>
    <name evidence="4" type="ORF">Q31a_38240</name>
</gene>
<dbReference type="Proteomes" id="UP000318017">
    <property type="component" value="Chromosome"/>
</dbReference>
<feature type="transmembrane region" description="Helical" evidence="2">
    <location>
        <begin position="38"/>
        <end position="57"/>
    </location>
</feature>
<organism evidence="4 5">
    <name type="scientific">Aureliella helgolandensis</name>
    <dbReference type="NCBI Taxonomy" id="2527968"/>
    <lineage>
        <taxon>Bacteria</taxon>
        <taxon>Pseudomonadati</taxon>
        <taxon>Planctomycetota</taxon>
        <taxon>Planctomycetia</taxon>
        <taxon>Pirellulales</taxon>
        <taxon>Pirellulaceae</taxon>
        <taxon>Aureliella</taxon>
    </lineage>
</organism>
<keyword evidence="5" id="KW-1185">Reference proteome</keyword>
<dbReference type="InterPro" id="IPR011040">
    <property type="entry name" value="Sialidase"/>
</dbReference>
<keyword evidence="2" id="KW-0472">Membrane</keyword>
<feature type="compositionally biased region" description="Basic and acidic residues" evidence="1">
    <location>
        <begin position="415"/>
        <end position="433"/>
    </location>
</feature>
<dbReference type="SUPFAM" id="SSF50939">
    <property type="entry name" value="Sialidases"/>
    <property type="match status" value="1"/>
</dbReference>
<dbReference type="EMBL" id="CP036298">
    <property type="protein sequence ID" value="QDV25498.1"/>
    <property type="molecule type" value="Genomic_DNA"/>
</dbReference>
<feature type="domain" description="Sialidase" evidence="3">
    <location>
        <begin position="97"/>
        <end position="370"/>
    </location>
</feature>
<evidence type="ECO:0000313" key="5">
    <source>
        <dbReference type="Proteomes" id="UP000318017"/>
    </source>
</evidence>
<proteinExistence type="predicted"/>
<dbReference type="InterPro" id="IPR036278">
    <property type="entry name" value="Sialidase_sf"/>
</dbReference>
<keyword evidence="2" id="KW-1133">Transmembrane helix</keyword>
<dbReference type="AlphaFoldDB" id="A0A518GA71"/>
<accession>A0A518GA71</accession>
<dbReference type="PANTHER" id="PTHR43752">
    <property type="entry name" value="BNR/ASP-BOX REPEAT FAMILY PROTEIN"/>
    <property type="match status" value="1"/>
</dbReference>
<evidence type="ECO:0000259" key="3">
    <source>
        <dbReference type="Pfam" id="PF13088"/>
    </source>
</evidence>
<evidence type="ECO:0000256" key="2">
    <source>
        <dbReference type="SAM" id="Phobius"/>
    </source>
</evidence>
<evidence type="ECO:0000313" key="4">
    <source>
        <dbReference type="EMBL" id="QDV25498.1"/>
    </source>
</evidence>
<name>A0A518GA71_9BACT</name>
<evidence type="ECO:0000256" key="1">
    <source>
        <dbReference type="SAM" id="MobiDB-lite"/>
    </source>
</evidence>
<dbReference type="PANTHER" id="PTHR43752:SF2">
    <property type="entry name" value="BNR_ASP-BOX REPEAT FAMILY PROTEIN"/>
    <property type="match status" value="1"/>
</dbReference>
<sequence length="566" mass="62637">MSSRVTESHSSLTLWVACLAKLEAILSSRETPGFMKLFTNRIILLALSIVVVAMGNLRAQDSLFLEPPQYIGPPKALQAVTNRAFAGIPSLAVSKGGRLWATWYAGKTPGEDLNNYVVLSTSGDGGTTWKEVLVVDPDAGGPVRAYDPELWIAPDGKLRLVWAQAIGHMGNIAGVWFLEIEDPEAEQPLYGKPERVTDGVMMCKPLVLSTGEWALPASTWRTTDESARMIVSSDQGKSWSRRGGCNVPEEMRAFDEHMFIERRDESIWLLVRTKYGIGESVSNDRGKTWPELTPSAIAHPSARFFVRRLASGNLLLVKHGPIDERTGRSHLMAFISKDDGKNWTGGLMLDDRAGVSYPDGQQDTDGVIHIIYDYSRTGDRHILFASFREEDVAAGRAVTDSVKLRQLVREASGGVERKMEPPSPVKKHEDGKELKAQQKGALSIDEMAVEPFDVGATLFTDRGYALAERPKAFDGAVFLCVPIEGKKAARCTQSGMVYFLSPEPDRNGDSQSHVLLEQGFEKVALPEVRLFDLKRSANYCTVYQKHCEKADTIEFGKWAVPVFFRN</sequence>
<reference evidence="4 5" key="1">
    <citation type="submission" date="2019-02" db="EMBL/GenBank/DDBJ databases">
        <title>Deep-cultivation of Planctomycetes and their phenomic and genomic characterization uncovers novel biology.</title>
        <authorList>
            <person name="Wiegand S."/>
            <person name="Jogler M."/>
            <person name="Boedeker C."/>
            <person name="Pinto D."/>
            <person name="Vollmers J."/>
            <person name="Rivas-Marin E."/>
            <person name="Kohn T."/>
            <person name="Peeters S.H."/>
            <person name="Heuer A."/>
            <person name="Rast P."/>
            <person name="Oberbeckmann S."/>
            <person name="Bunk B."/>
            <person name="Jeske O."/>
            <person name="Meyerdierks A."/>
            <person name="Storesund J.E."/>
            <person name="Kallscheuer N."/>
            <person name="Luecker S."/>
            <person name="Lage O.M."/>
            <person name="Pohl T."/>
            <person name="Merkel B.J."/>
            <person name="Hornburger P."/>
            <person name="Mueller R.-W."/>
            <person name="Bruemmer F."/>
            <person name="Labrenz M."/>
            <person name="Spormann A.M."/>
            <person name="Op den Camp H."/>
            <person name="Overmann J."/>
            <person name="Amann R."/>
            <person name="Jetten M.S.M."/>
            <person name="Mascher T."/>
            <person name="Medema M.H."/>
            <person name="Devos D.P."/>
            <person name="Kaster A.-K."/>
            <person name="Ovreas L."/>
            <person name="Rohde M."/>
            <person name="Galperin M.Y."/>
            <person name="Jogler C."/>
        </authorList>
    </citation>
    <scope>NUCLEOTIDE SEQUENCE [LARGE SCALE GENOMIC DNA]</scope>
    <source>
        <strain evidence="4 5">Q31a</strain>
    </source>
</reference>
<dbReference type="Pfam" id="PF13088">
    <property type="entry name" value="BNR_2"/>
    <property type="match status" value="1"/>
</dbReference>
<dbReference type="KEGG" id="ahel:Q31a_38240"/>
<dbReference type="Gene3D" id="2.120.10.10">
    <property type="match status" value="1"/>
</dbReference>
<dbReference type="CDD" id="cd15482">
    <property type="entry name" value="Sialidase_non-viral"/>
    <property type="match status" value="1"/>
</dbReference>
<dbReference type="PROSITE" id="PS51257">
    <property type="entry name" value="PROKAR_LIPOPROTEIN"/>
    <property type="match status" value="1"/>
</dbReference>
<keyword evidence="2" id="KW-0812">Transmembrane</keyword>